<feature type="modified residue" description="N6-(pyridoxal phosphate)lysine" evidence="6">
    <location>
        <position position="308"/>
    </location>
</feature>
<sequence length="485" mass="53565">MDSTANELKEMAGIVLERLSDFLSQSQSGNTKVLIQRPPAEVADNLELEKFIRNGTLSAGNIDELLSKYLDNTQHLHHPQFIGHQAAAPHVASSISDMIHGVVNNPMAIYEMGPAAAVMEKVVINWMLEKVGWFGAEKLSETDPRKTGGGGILTHGGSMANLTAMLAARAKADPDAWTDGTSNDLVVMGPEVSHYSISRAISIMGMGSKAMVPIKVNEQEVLDPDNLYPVYNRLKEEGKRVMAVIANGCATSTGLYDPIEEVGQFCRENDLWYHVDGAHGAVALLSPKEKHLLKGVELADSLTWDAHKMLQTSALCAAVLVKDHKNLDNTFRQKGSYIFFEKEQLGIDSISNAIECTKSGLGTKLFWALAGEGEEGMKQFIEGRYNVTKDFYELIQAHPDFECPCYPESNILCFRYTKYGLDNSFQLALRNELVKRGDFYITTAVVNGERYLRLSVMNKHTAVENIQKLMDEVEGIAEELSKKGN</sequence>
<dbReference type="PANTHER" id="PTHR45677:SF8">
    <property type="entry name" value="CYSTEINE SULFINIC ACID DECARBOXYLASE"/>
    <property type="match status" value="1"/>
</dbReference>
<comment type="similarity">
    <text evidence="2 7">Belongs to the group II decarboxylase family.</text>
</comment>
<evidence type="ECO:0000313" key="8">
    <source>
        <dbReference type="EMBL" id="NER15224.1"/>
    </source>
</evidence>
<dbReference type="EMBL" id="JAABOO010000004">
    <property type="protein sequence ID" value="NER15224.1"/>
    <property type="molecule type" value="Genomic_DNA"/>
</dbReference>
<dbReference type="GO" id="GO:0019752">
    <property type="term" value="P:carboxylic acid metabolic process"/>
    <property type="evidence" value="ECO:0007669"/>
    <property type="project" value="InterPro"/>
</dbReference>
<evidence type="ECO:0000256" key="3">
    <source>
        <dbReference type="ARBA" id="ARBA00022793"/>
    </source>
</evidence>
<dbReference type="PRINTS" id="PR00800">
    <property type="entry name" value="YHDCRBOXLASE"/>
</dbReference>
<dbReference type="Pfam" id="PF00282">
    <property type="entry name" value="Pyridoxal_deC"/>
    <property type="match status" value="1"/>
</dbReference>
<dbReference type="InterPro" id="IPR002129">
    <property type="entry name" value="PyrdxlP-dep_de-COase"/>
</dbReference>
<comment type="cofactor">
    <cofactor evidence="1 6 7">
        <name>pyridoxal 5'-phosphate</name>
        <dbReference type="ChEBI" id="CHEBI:597326"/>
    </cofactor>
</comment>
<evidence type="ECO:0000256" key="4">
    <source>
        <dbReference type="ARBA" id="ARBA00022898"/>
    </source>
</evidence>
<name>A0A6P0UPH2_9FLAO</name>
<dbReference type="InterPro" id="IPR010977">
    <property type="entry name" value="Aromatic_deC"/>
</dbReference>
<evidence type="ECO:0000256" key="7">
    <source>
        <dbReference type="RuleBase" id="RU000382"/>
    </source>
</evidence>
<keyword evidence="3" id="KW-0210">Decarboxylase</keyword>
<dbReference type="Gene3D" id="3.40.640.10">
    <property type="entry name" value="Type I PLP-dependent aspartate aminotransferase-like (Major domain)"/>
    <property type="match status" value="1"/>
</dbReference>
<keyword evidence="4 6" id="KW-0663">Pyridoxal phosphate</keyword>
<dbReference type="GO" id="GO:0006520">
    <property type="term" value="P:amino acid metabolic process"/>
    <property type="evidence" value="ECO:0007669"/>
    <property type="project" value="InterPro"/>
</dbReference>
<gene>
    <name evidence="8" type="ORF">GWK08_17340</name>
</gene>
<accession>A0A6P0UPH2</accession>
<dbReference type="AlphaFoldDB" id="A0A6P0UPH2"/>
<dbReference type="InterPro" id="IPR015424">
    <property type="entry name" value="PyrdxlP-dep_Trfase"/>
</dbReference>
<protein>
    <submittedName>
        <fullName evidence="8">Diaminobutyrate decarboxylase</fullName>
    </submittedName>
</protein>
<evidence type="ECO:0000256" key="1">
    <source>
        <dbReference type="ARBA" id="ARBA00001933"/>
    </source>
</evidence>
<dbReference type="Gene3D" id="3.90.1150.170">
    <property type="match status" value="1"/>
</dbReference>
<organism evidence="8 9">
    <name type="scientific">Leptobacterium flavescens</name>
    <dbReference type="NCBI Taxonomy" id="472055"/>
    <lineage>
        <taxon>Bacteria</taxon>
        <taxon>Pseudomonadati</taxon>
        <taxon>Bacteroidota</taxon>
        <taxon>Flavobacteriia</taxon>
        <taxon>Flavobacteriales</taxon>
        <taxon>Flavobacteriaceae</taxon>
        <taxon>Leptobacterium</taxon>
    </lineage>
</organism>
<proteinExistence type="inferred from homology"/>
<dbReference type="GO" id="GO:0030170">
    <property type="term" value="F:pyridoxal phosphate binding"/>
    <property type="evidence" value="ECO:0007669"/>
    <property type="project" value="InterPro"/>
</dbReference>
<evidence type="ECO:0000313" key="9">
    <source>
        <dbReference type="Proteomes" id="UP000468581"/>
    </source>
</evidence>
<reference evidence="8 9" key="1">
    <citation type="submission" date="2020-01" db="EMBL/GenBank/DDBJ databases">
        <title>Leptobacterium flavescens.</title>
        <authorList>
            <person name="Wang G."/>
        </authorList>
    </citation>
    <scope>NUCLEOTIDE SEQUENCE [LARGE SCALE GENOMIC DNA]</scope>
    <source>
        <strain evidence="8 9">KCTC 22160</strain>
    </source>
</reference>
<dbReference type="RefSeq" id="WP_163608513.1">
    <property type="nucleotide sequence ID" value="NZ_JAABOO010000004.1"/>
</dbReference>
<evidence type="ECO:0000256" key="2">
    <source>
        <dbReference type="ARBA" id="ARBA00009533"/>
    </source>
</evidence>
<comment type="caution">
    <text evidence="8">The sequence shown here is derived from an EMBL/GenBank/DDBJ whole genome shotgun (WGS) entry which is preliminary data.</text>
</comment>
<evidence type="ECO:0000256" key="5">
    <source>
        <dbReference type="ARBA" id="ARBA00023239"/>
    </source>
</evidence>
<dbReference type="SUPFAM" id="SSF53383">
    <property type="entry name" value="PLP-dependent transferases"/>
    <property type="match status" value="1"/>
</dbReference>
<keyword evidence="9" id="KW-1185">Reference proteome</keyword>
<keyword evidence="5 7" id="KW-0456">Lyase</keyword>
<dbReference type="GO" id="GO:0016831">
    <property type="term" value="F:carboxy-lyase activity"/>
    <property type="evidence" value="ECO:0007669"/>
    <property type="project" value="UniProtKB-KW"/>
</dbReference>
<dbReference type="GO" id="GO:0005737">
    <property type="term" value="C:cytoplasm"/>
    <property type="evidence" value="ECO:0007669"/>
    <property type="project" value="TreeGrafter"/>
</dbReference>
<dbReference type="InterPro" id="IPR015421">
    <property type="entry name" value="PyrdxlP-dep_Trfase_major"/>
</dbReference>
<dbReference type="PANTHER" id="PTHR45677">
    <property type="entry name" value="GLUTAMATE DECARBOXYLASE-RELATED"/>
    <property type="match status" value="1"/>
</dbReference>
<evidence type="ECO:0000256" key="6">
    <source>
        <dbReference type="PIRSR" id="PIRSR602129-50"/>
    </source>
</evidence>
<dbReference type="Proteomes" id="UP000468581">
    <property type="component" value="Unassembled WGS sequence"/>
</dbReference>